<proteinExistence type="predicted"/>
<keyword evidence="4" id="KW-1185">Reference proteome</keyword>
<evidence type="ECO:0000313" key="3">
    <source>
        <dbReference type="EMBL" id="MQL87206.1"/>
    </source>
</evidence>
<feature type="region of interest" description="Disordered" evidence="1">
    <location>
        <begin position="29"/>
        <end position="60"/>
    </location>
</feature>
<gene>
    <name evidence="3" type="ORF">Taro_019746</name>
</gene>
<protein>
    <recommendedName>
        <fullName evidence="2">Retrotransposon gag domain-containing protein</fullName>
    </recommendedName>
</protein>
<evidence type="ECO:0000259" key="2">
    <source>
        <dbReference type="Pfam" id="PF03732"/>
    </source>
</evidence>
<feature type="domain" description="Retrotransposon gag" evidence="2">
    <location>
        <begin position="87"/>
        <end position="172"/>
    </location>
</feature>
<evidence type="ECO:0000256" key="1">
    <source>
        <dbReference type="SAM" id="MobiDB-lite"/>
    </source>
</evidence>
<name>A0A843UX28_COLES</name>
<dbReference type="InterPro" id="IPR005162">
    <property type="entry name" value="Retrotrans_gag_dom"/>
</dbReference>
<dbReference type="Pfam" id="PF03732">
    <property type="entry name" value="Retrotrans_gag"/>
    <property type="match status" value="1"/>
</dbReference>
<comment type="caution">
    <text evidence="3">The sequence shown here is derived from an EMBL/GenBank/DDBJ whole genome shotgun (WGS) entry which is preliminary data.</text>
</comment>
<dbReference type="PANTHER" id="PTHR34482">
    <property type="entry name" value="DNA DAMAGE-INDUCIBLE PROTEIN 1-LIKE"/>
    <property type="match status" value="1"/>
</dbReference>
<dbReference type="AlphaFoldDB" id="A0A843UX28"/>
<dbReference type="Proteomes" id="UP000652761">
    <property type="component" value="Unassembled WGS sequence"/>
</dbReference>
<reference evidence="3" key="1">
    <citation type="submission" date="2017-07" db="EMBL/GenBank/DDBJ databases">
        <title>Taro Niue Genome Assembly and Annotation.</title>
        <authorList>
            <person name="Atibalentja N."/>
            <person name="Keating K."/>
            <person name="Fields C.J."/>
        </authorList>
    </citation>
    <scope>NUCLEOTIDE SEQUENCE</scope>
    <source>
        <strain evidence="3">Niue_2</strain>
        <tissue evidence="3">Leaf</tissue>
    </source>
</reference>
<dbReference type="EMBL" id="NMUH01000960">
    <property type="protein sequence ID" value="MQL87206.1"/>
    <property type="molecule type" value="Genomic_DNA"/>
</dbReference>
<dbReference type="PANTHER" id="PTHR34482:SF36">
    <property type="entry name" value="RETROTRANSPOSON GAG DOMAIN-CONTAINING PROTEIN"/>
    <property type="match status" value="1"/>
</dbReference>
<sequence length="174" mass="20350">MAAERAQLRDMQQTIQQLTQALLQAARANNNNNNNNRGAGGLHRNFRNLNPPRFSETTDPDEAENLLKETERVFRVMQCADGDKLLLATFQFEQDARAWWESVEATRADAQFTWEEFKEHFNSKYFSERVHERKASEFAALKQRYLTVAEYEAQFSRLARYANHLVSTEKMKAR</sequence>
<dbReference type="OrthoDB" id="690704at2759"/>
<accession>A0A843UX28</accession>
<evidence type="ECO:0000313" key="4">
    <source>
        <dbReference type="Proteomes" id="UP000652761"/>
    </source>
</evidence>
<organism evidence="3 4">
    <name type="scientific">Colocasia esculenta</name>
    <name type="common">Wild taro</name>
    <name type="synonym">Arum esculentum</name>
    <dbReference type="NCBI Taxonomy" id="4460"/>
    <lineage>
        <taxon>Eukaryota</taxon>
        <taxon>Viridiplantae</taxon>
        <taxon>Streptophyta</taxon>
        <taxon>Embryophyta</taxon>
        <taxon>Tracheophyta</taxon>
        <taxon>Spermatophyta</taxon>
        <taxon>Magnoliopsida</taxon>
        <taxon>Liliopsida</taxon>
        <taxon>Araceae</taxon>
        <taxon>Aroideae</taxon>
        <taxon>Colocasieae</taxon>
        <taxon>Colocasia</taxon>
    </lineage>
</organism>